<comment type="caution">
    <text evidence="2">The sequence shown here is derived from an EMBL/GenBank/DDBJ whole genome shotgun (WGS) entry which is preliminary data.</text>
</comment>
<dbReference type="EMBL" id="CAXAMM010001370">
    <property type="protein sequence ID" value="CAK8991741.1"/>
    <property type="molecule type" value="Genomic_DNA"/>
</dbReference>
<proteinExistence type="predicted"/>
<evidence type="ECO:0000313" key="3">
    <source>
        <dbReference type="Proteomes" id="UP001642464"/>
    </source>
</evidence>
<evidence type="ECO:0000256" key="1">
    <source>
        <dbReference type="SAM" id="MobiDB-lite"/>
    </source>
</evidence>
<protein>
    <submittedName>
        <fullName evidence="2">Uncharacterized protein</fullName>
    </submittedName>
</protein>
<feature type="region of interest" description="Disordered" evidence="1">
    <location>
        <begin position="178"/>
        <end position="200"/>
    </location>
</feature>
<keyword evidence="3" id="KW-1185">Reference proteome</keyword>
<feature type="compositionally biased region" description="Acidic residues" evidence="1">
    <location>
        <begin position="185"/>
        <end position="198"/>
    </location>
</feature>
<sequence length="423" mass="47759">MADLKQAMDLERRQARAGARLATKDLLNKTVADYNRLCTLKSHRIDQQKKAMCYNMQERSAAKTRTRLVRQLEEQHHKAWEVVQEYMATSFKIFPGKASDALTTVMPAMNEWLEQSLSEIDEVREPDDHAVIVWVNLPTQGILGAHKRDWVVTYLTSVLQKYKRNGMAILVHSNRVKVEKKEEPDSGDEDESEEDKAEEADVRDVRYQLENLGKALSLKEMNLLIRPLTWVFDPVGTSKKGLPHLGRAMTDVQELRQENAEGSRMLCATAMLDISSNDLGSRIANSIYNSCRAGQIQLHGFPDFSPTLTALKSGVSEKVEKTYKTCTVVGDKLAILQVYAQKWLDEELTRESATNIINEHNAKFNVDGDFLHGERSMQKFSINNNSELVASGSGDTIFLASKGKNNFLAHREMLLVGSHVQHV</sequence>
<gene>
    <name evidence="2" type="ORF">SCF082_LOCUS2784</name>
</gene>
<dbReference type="Proteomes" id="UP001642464">
    <property type="component" value="Unassembled WGS sequence"/>
</dbReference>
<evidence type="ECO:0000313" key="2">
    <source>
        <dbReference type="EMBL" id="CAK8991741.1"/>
    </source>
</evidence>
<name>A0ABP0HND6_9DINO</name>
<reference evidence="2 3" key="1">
    <citation type="submission" date="2024-02" db="EMBL/GenBank/DDBJ databases">
        <authorList>
            <person name="Chen Y."/>
            <person name="Shah S."/>
            <person name="Dougan E. K."/>
            <person name="Thang M."/>
            <person name="Chan C."/>
        </authorList>
    </citation>
    <scope>NUCLEOTIDE SEQUENCE [LARGE SCALE GENOMIC DNA]</scope>
</reference>
<accession>A0ABP0HND6</accession>
<organism evidence="2 3">
    <name type="scientific">Durusdinium trenchii</name>
    <dbReference type="NCBI Taxonomy" id="1381693"/>
    <lineage>
        <taxon>Eukaryota</taxon>
        <taxon>Sar</taxon>
        <taxon>Alveolata</taxon>
        <taxon>Dinophyceae</taxon>
        <taxon>Suessiales</taxon>
        <taxon>Symbiodiniaceae</taxon>
        <taxon>Durusdinium</taxon>
    </lineage>
</organism>